<evidence type="ECO:0000313" key="2">
    <source>
        <dbReference type="EMBL" id="OWK37602.1"/>
    </source>
</evidence>
<keyword evidence="3" id="KW-1185">Reference proteome</keyword>
<dbReference type="AlphaFoldDB" id="A0A225D818"/>
<dbReference type="InterPro" id="IPR011453">
    <property type="entry name" value="DUF1559"/>
</dbReference>
<accession>A0A225D818</accession>
<gene>
    <name evidence="2" type="ORF">FRUB_06722</name>
</gene>
<dbReference type="EMBL" id="NIDE01000014">
    <property type="protein sequence ID" value="OWK37602.1"/>
    <property type="molecule type" value="Genomic_DNA"/>
</dbReference>
<evidence type="ECO:0000313" key="3">
    <source>
        <dbReference type="Proteomes" id="UP000214646"/>
    </source>
</evidence>
<feature type="domain" description="DUF1559" evidence="1">
    <location>
        <begin position="17"/>
        <end position="293"/>
    </location>
</feature>
<evidence type="ECO:0000259" key="1">
    <source>
        <dbReference type="Pfam" id="PF07596"/>
    </source>
</evidence>
<reference evidence="3" key="1">
    <citation type="submission" date="2017-06" db="EMBL/GenBank/DDBJ databases">
        <title>Genome analysis of Fimbriiglobus ruber SP5, the first member of the order Planctomycetales with confirmed chitinolytic capability.</title>
        <authorList>
            <person name="Ravin N.V."/>
            <person name="Rakitin A.L."/>
            <person name="Ivanova A.A."/>
            <person name="Beletsky A.V."/>
            <person name="Kulichevskaya I.S."/>
            <person name="Mardanov A.V."/>
            <person name="Dedysh S.N."/>
        </authorList>
    </citation>
    <scope>NUCLEOTIDE SEQUENCE [LARGE SCALE GENOMIC DNA]</scope>
    <source>
        <strain evidence="3">SP5</strain>
    </source>
</reference>
<dbReference type="Proteomes" id="UP000214646">
    <property type="component" value="Unassembled WGS sequence"/>
</dbReference>
<proteinExistence type="predicted"/>
<dbReference type="PANTHER" id="PTHR30093">
    <property type="entry name" value="GENERAL SECRETION PATHWAY PROTEIN G"/>
    <property type="match status" value="1"/>
</dbReference>
<dbReference type="InterPro" id="IPR045584">
    <property type="entry name" value="Pilin-like"/>
</dbReference>
<sequence>MIAIIAILIGLLLSAVQKVREAASRARCTNNVRQIGLAVHNFESTNGRVPPAVGNFNRLGNPFTGGPTNNPDGNAGTIFFYLLPYLEQVNLYQMAAGNSMNLTGQVVSGFVCPSDSSASAADPGFAACTMLGPSVGRDGYGATSYLANVMAFDPRGGAPLTLAMPDGTSNTVCFAEHLQDCCGWGSNTPEWALNMAVQFPNVRDGQSNPIFGGANAFNSTGLSNTGYFGSNGGGSANFTNPVAASVSALPTNAVALQVGSTVWKCDTRVTSSAHPGVMVVGLGDASVRLVSGSLSAATWMNACTPNDGNVLGSDW</sequence>
<protein>
    <recommendedName>
        <fullName evidence="1">DUF1559 domain-containing protein</fullName>
    </recommendedName>
</protein>
<organism evidence="2 3">
    <name type="scientific">Fimbriiglobus ruber</name>
    <dbReference type="NCBI Taxonomy" id="1908690"/>
    <lineage>
        <taxon>Bacteria</taxon>
        <taxon>Pseudomonadati</taxon>
        <taxon>Planctomycetota</taxon>
        <taxon>Planctomycetia</taxon>
        <taxon>Gemmatales</taxon>
        <taxon>Gemmataceae</taxon>
        <taxon>Fimbriiglobus</taxon>
    </lineage>
</organism>
<dbReference type="Pfam" id="PF07596">
    <property type="entry name" value="SBP_bac_10"/>
    <property type="match status" value="1"/>
</dbReference>
<dbReference type="PANTHER" id="PTHR30093:SF2">
    <property type="entry name" value="TYPE II SECRETION SYSTEM PROTEIN H"/>
    <property type="match status" value="1"/>
</dbReference>
<name>A0A225D818_9BACT</name>
<dbReference type="Gene3D" id="3.30.700.10">
    <property type="entry name" value="Glycoprotein, Type 4 Pilin"/>
    <property type="match status" value="1"/>
</dbReference>
<comment type="caution">
    <text evidence="2">The sequence shown here is derived from an EMBL/GenBank/DDBJ whole genome shotgun (WGS) entry which is preliminary data.</text>
</comment>
<dbReference type="SUPFAM" id="SSF54523">
    <property type="entry name" value="Pili subunits"/>
    <property type="match status" value="1"/>
</dbReference>